<accession>A0A4Z2ECG3</accession>
<keyword evidence="4" id="KW-0325">Glycoprotein</keyword>
<feature type="signal peptide" evidence="5">
    <location>
        <begin position="1"/>
        <end position="18"/>
    </location>
</feature>
<evidence type="ECO:0000259" key="6">
    <source>
        <dbReference type="Pfam" id="PF07686"/>
    </source>
</evidence>
<name>A0A4Z2ECG3_9TELE</name>
<feature type="domain" description="Immunoglobulin V-set" evidence="6">
    <location>
        <begin position="27"/>
        <end position="105"/>
    </location>
</feature>
<dbReference type="PANTHER" id="PTHR12080">
    <property type="entry name" value="SIGNALING LYMPHOCYTIC ACTIVATION MOLECULE"/>
    <property type="match status" value="1"/>
</dbReference>
<dbReference type="InterPro" id="IPR036179">
    <property type="entry name" value="Ig-like_dom_sf"/>
</dbReference>
<dbReference type="InterPro" id="IPR013783">
    <property type="entry name" value="Ig-like_fold"/>
</dbReference>
<dbReference type="InterPro" id="IPR015631">
    <property type="entry name" value="CD2/SLAM_rcpt"/>
</dbReference>
<comment type="subcellular location">
    <subcellularLocation>
        <location evidence="1">Membrane</location>
    </subcellularLocation>
</comment>
<organism evidence="7 8">
    <name type="scientific">Liparis tanakae</name>
    <name type="common">Tanaka's snailfish</name>
    <dbReference type="NCBI Taxonomy" id="230148"/>
    <lineage>
        <taxon>Eukaryota</taxon>
        <taxon>Metazoa</taxon>
        <taxon>Chordata</taxon>
        <taxon>Craniata</taxon>
        <taxon>Vertebrata</taxon>
        <taxon>Euteleostomi</taxon>
        <taxon>Actinopterygii</taxon>
        <taxon>Neopterygii</taxon>
        <taxon>Teleostei</taxon>
        <taxon>Neoteleostei</taxon>
        <taxon>Acanthomorphata</taxon>
        <taxon>Eupercaria</taxon>
        <taxon>Perciformes</taxon>
        <taxon>Cottioidei</taxon>
        <taxon>Cottales</taxon>
        <taxon>Liparidae</taxon>
        <taxon>Liparis</taxon>
    </lineage>
</organism>
<dbReference type="PANTHER" id="PTHR12080:SF48">
    <property type="entry name" value="IMMUNOGLOBULIN SUBTYPE DOMAIN-CONTAINING PROTEIN"/>
    <property type="match status" value="1"/>
</dbReference>
<dbReference type="SUPFAM" id="SSF48726">
    <property type="entry name" value="Immunoglobulin"/>
    <property type="match status" value="1"/>
</dbReference>
<dbReference type="EMBL" id="SRLO01010012">
    <property type="protein sequence ID" value="TNN26546.1"/>
    <property type="molecule type" value="Genomic_DNA"/>
</dbReference>
<dbReference type="GO" id="GO:0016020">
    <property type="term" value="C:membrane"/>
    <property type="evidence" value="ECO:0007669"/>
    <property type="project" value="UniProtKB-SubCell"/>
</dbReference>
<dbReference type="Proteomes" id="UP000314294">
    <property type="component" value="Unassembled WGS sequence"/>
</dbReference>
<keyword evidence="3" id="KW-0472">Membrane</keyword>
<dbReference type="AlphaFoldDB" id="A0A4Z2ECG3"/>
<evidence type="ECO:0000256" key="2">
    <source>
        <dbReference type="ARBA" id="ARBA00022729"/>
    </source>
</evidence>
<evidence type="ECO:0000313" key="7">
    <source>
        <dbReference type="EMBL" id="TNN26546.1"/>
    </source>
</evidence>
<evidence type="ECO:0000256" key="4">
    <source>
        <dbReference type="ARBA" id="ARBA00023180"/>
    </source>
</evidence>
<dbReference type="Pfam" id="PF07686">
    <property type="entry name" value="V-set"/>
    <property type="match status" value="1"/>
</dbReference>
<proteinExistence type="predicted"/>
<evidence type="ECO:0000313" key="8">
    <source>
        <dbReference type="Proteomes" id="UP000314294"/>
    </source>
</evidence>
<comment type="caution">
    <text evidence="7">The sequence shown here is derived from an EMBL/GenBank/DDBJ whole genome shotgun (WGS) entry which is preliminary data.</text>
</comment>
<sequence length="128" mass="14483">MAAFSQAVFVILVLLVEAQENRQASVVKEGEDLFLYIYQVPEDYSVIEWQFNNTAYLVRSSPGEEPEVSPEYSGRIEFTGDGFSVKLKNLQLADSGVYTARVLLPVGFQQRVEYDVTVEGESTFRLRC</sequence>
<reference evidence="7 8" key="1">
    <citation type="submission" date="2019-03" db="EMBL/GenBank/DDBJ databases">
        <title>First draft genome of Liparis tanakae, snailfish: a comprehensive survey of snailfish specific genes.</title>
        <authorList>
            <person name="Kim W."/>
            <person name="Song I."/>
            <person name="Jeong J.-H."/>
            <person name="Kim D."/>
            <person name="Kim S."/>
            <person name="Ryu S."/>
            <person name="Song J.Y."/>
            <person name="Lee S.K."/>
        </authorList>
    </citation>
    <scope>NUCLEOTIDE SEQUENCE [LARGE SCALE GENOMIC DNA]</scope>
    <source>
        <tissue evidence="7">Muscle</tissue>
    </source>
</reference>
<dbReference type="OrthoDB" id="8955135at2759"/>
<dbReference type="InterPro" id="IPR013106">
    <property type="entry name" value="Ig_V-set"/>
</dbReference>
<evidence type="ECO:0000256" key="3">
    <source>
        <dbReference type="ARBA" id="ARBA00023136"/>
    </source>
</evidence>
<dbReference type="Gene3D" id="2.60.40.10">
    <property type="entry name" value="Immunoglobulins"/>
    <property type="match status" value="1"/>
</dbReference>
<gene>
    <name evidence="7" type="ORF">EYF80_063318</name>
</gene>
<protein>
    <recommendedName>
        <fullName evidence="6">Immunoglobulin V-set domain-containing protein</fullName>
    </recommendedName>
</protein>
<keyword evidence="8" id="KW-1185">Reference proteome</keyword>
<evidence type="ECO:0000256" key="1">
    <source>
        <dbReference type="ARBA" id="ARBA00004370"/>
    </source>
</evidence>
<feature type="chain" id="PRO_5021385913" description="Immunoglobulin V-set domain-containing protein" evidence="5">
    <location>
        <begin position="19"/>
        <end position="128"/>
    </location>
</feature>
<evidence type="ECO:0000256" key="5">
    <source>
        <dbReference type="SAM" id="SignalP"/>
    </source>
</evidence>
<keyword evidence="2 5" id="KW-0732">Signal</keyword>